<dbReference type="GO" id="GO:0003676">
    <property type="term" value="F:nucleic acid binding"/>
    <property type="evidence" value="ECO:0007669"/>
    <property type="project" value="InterPro"/>
</dbReference>
<feature type="domain" description="CCHC-type" evidence="2">
    <location>
        <begin position="323"/>
        <end position="336"/>
    </location>
</feature>
<evidence type="ECO:0000313" key="3">
    <source>
        <dbReference type="EMBL" id="RXW18472.1"/>
    </source>
</evidence>
<dbReference type="STRING" id="2316362.A0A4Q2DH46"/>
<dbReference type="GO" id="GO:0008270">
    <property type="term" value="F:zinc ion binding"/>
    <property type="evidence" value="ECO:0007669"/>
    <property type="project" value="UniProtKB-KW"/>
</dbReference>
<protein>
    <recommendedName>
        <fullName evidence="2">CCHC-type domain-containing protein</fullName>
    </recommendedName>
</protein>
<dbReference type="OrthoDB" id="2678560at2759"/>
<evidence type="ECO:0000313" key="4">
    <source>
        <dbReference type="Proteomes" id="UP000290288"/>
    </source>
</evidence>
<evidence type="ECO:0000259" key="2">
    <source>
        <dbReference type="PROSITE" id="PS50158"/>
    </source>
</evidence>
<name>A0A4Q2DH46_9AGAR</name>
<keyword evidence="1" id="KW-0863">Zinc-finger</keyword>
<dbReference type="InterPro" id="IPR001878">
    <property type="entry name" value="Znf_CCHC"/>
</dbReference>
<dbReference type="PROSITE" id="PS50158">
    <property type="entry name" value="ZF_CCHC"/>
    <property type="match status" value="1"/>
</dbReference>
<dbReference type="EMBL" id="SDEE01000263">
    <property type="protein sequence ID" value="RXW18472.1"/>
    <property type="molecule type" value="Genomic_DNA"/>
</dbReference>
<evidence type="ECO:0000256" key="1">
    <source>
        <dbReference type="PROSITE-ProRule" id="PRU00047"/>
    </source>
</evidence>
<keyword evidence="1" id="KW-0862">Zinc</keyword>
<accession>A0A4Q2DH46</accession>
<proteinExistence type="predicted"/>
<sequence>MVIHVEPFWGNKADENAQDFICSFNRAMGDKDETYKAKQFEYYLRADSEADEWWSELDAEKKKKWSDVEAAFQERWLKAKVVKKTATEYKEELLGLKLKIEDLGRKEEVAGRETYTHIVWADKMVRLAKGVGVESGSTYIGQVIKGLPRVLKEKVAGSYKSWDAFLTAVREVDMEYVKEGVEEYMREQKEKEESRARVKMLEALPATSMAALTQQMAAVNVGGNMQQQGGGGRGAFGGGGQLRRALPGNGPRPAAQPVTPDLQAKIRAALAAMPHHPDMVEGRQAHKEQQLEWARKHGATAWVTEDMPYPLRPGTAPVCSGECFRCGKVGHRGAECAVPRENQLMRSEQAWRLVCTRVLGGSQGAAVGMQWVATSDYGNREEVALGEGDQGNGVGSSA</sequence>
<gene>
    <name evidence="3" type="ORF">EST38_g7385</name>
</gene>
<comment type="caution">
    <text evidence="3">The sequence shown here is derived from an EMBL/GenBank/DDBJ whole genome shotgun (WGS) entry which is preliminary data.</text>
</comment>
<organism evidence="3 4">
    <name type="scientific">Candolleomyces aberdarensis</name>
    <dbReference type="NCBI Taxonomy" id="2316362"/>
    <lineage>
        <taxon>Eukaryota</taxon>
        <taxon>Fungi</taxon>
        <taxon>Dikarya</taxon>
        <taxon>Basidiomycota</taxon>
        <taxon>Agaricomycotina</taxon>
        <taxon>Agaricomycetes</taxon>
        <taxon>Agaricomycetidae</taxon>
        <taxon>Agaricales</taxon>
        <taxon>Agaricineae</taxon>
        <taxon>Psathyrellaceae</taxon>
        <taxon>Candolleomyces</taxon>
    </lineage>
</organism>
<keyword evidence="4" id="KW-1185">Reference proteome</keyword>
<dbReference type="AlphaFoldDB" id="A0A4Q2DH46"/>
<keyword evidence="1" id="KW-0479">Metal-binding</keyword>
<dbReference type="Proteomes" id="UP000290288">
    <property type="component" value="Unassembled WGS sequence"/>
</dbReference>
<reference evidence="3 4" key="1">
    <citation type="submission" date="2019-01" db="EMBL/GenBank/DDBJ databases">
        <title>Draft genome sequence of Psathyrella aberdarensis IHI B618.</title>
        <authorList>
            <person name="Buettner E."/>
            <person name="Kellner H."/>
        </authorList>
    </citation>
    <scope>NUCLEOTIDE SEQUENCE [LARGE SCALE GENOMIC DNA]</scope>
    <source>
        <strain evidence="3 4">IHI B618</strain>
    </source>
</reference>